<dbReference type="AlphaFoldDB" id="A0A9P7V762"/>
<reference evidence="1" key="1">
    <citation type="submission" date="2021-03" db="EMBL/GenBank/DDBJ databases">
        <authorList>
            <person name="Palmer J.M."/>
        </authorList>
    </citation>
    <scope>NUCLEOTIDE SEQUENCE</scope>
    <source>
        <strain evidence="1">ARV_011</strain>
    </source>
</reference>
<gene>
    <name evidence="1" type="ORF">KQ657_002520</name>
</gene>
<dbReference type="RefSeq" id="XP_043047706.1">
    <property type="nucleotide sequence ID" value="XM_043193280.1"/>
</dbReference>
<comment type="caution">
    <text evidence="1">The sequence shown here is derived from an EMBL/GenBank/DDBJ whole genome shotgun (WGS) entry which is preliminary data.</text>
</comment>
<proteinExistence type="predicted"/>
<sequence>MRETMALLAALVGGVSGFYEGTKLSSLRYLTENGHRLPTTVGGWYFYHKKKNYVMLLSGMKTGLKHSFRYSVSVTSFFGLEWILDTYVRSGTIDMANTTIASMISAFGYAKLNHLSAIQTRKYMGRGFLLGLSLGFTQDMLIFTRGGYVWYLDKLGIKNPQAEASLL</sequence>
<dbReference type="GeneID" id="66115894"/>
<evidence type="ECO:0000313" key="2">
    <source>
        <dbReference type="Proteomes" id="UP000790833"/>
    </source>
</evidence>
<dbReference type="PANTHER" id="PTHR37852">
    <property type="entry name" value="YALI0B21208P"/>
    <property type="match status" value="1"/>
</dbReference>
<evidence type="ECO:0000313" key="1">
    <source>
        <dbReference type="EMBL" id="KAG7192155.1"/>
    </source>
</evidence>
<keyword evidence="2" id="KW-1185">Reference proteome</keyword>
<accession>A0A9P7V762</accession>
<organism evidence="1 2">
    <name type="scientific">Scheffersomyces spartinae</name>
    <dbReference type="NCBI Taxonomy" id="45513"/>
    <lineage>
        <taxon>Eukaryota</taxon>
        <taxon>Fungi</taxon>
        <taxon>Dikarya</taxon>
        <taxon>Ascomycota</taxon>
        <taxon>Saccharomycotina</taxon>
        <taxon>Pichiomycetes</taxon>
        <taxon>Debaryomycetaceae</taxon>
        <taxon>Scheffersomyces</taxon>
    </lineage>
</organism>
<name>A0A9P7V762_9ASCO</name>
<dbReference type="Proteomes" id="UP000790833">
    <property type="component" value="Unassembled WGS sequence"/>
</dbReference>
<dbReference type="EMBL" id="JAHMUF010000020">
    <property type="protein sequence ID" value="KAG7192155.1"/>
    <property type="molecule type" value="Genomic_DNA"/>
</dbReference>
<dbReference type="OrthoDB" id="5584028at2759"/>
<protein>
    <submittedName>
        <fullName evidence="1">Uncharacterized protein</fullName>
    </submittedName>
</protein>
<dbReference type="PANTHER" id="PTHR37852:SF1">
    <property type="entry name" value="HIG1 DOMAIN-CONTAINING PROTEIN"/>
    <property type="match status" value="1"/>
</dbReference>